<reference evidence="1" key="1">
    <citation type="submission" date="2014-11" db="EMBL/GenBank/DDBJ databases">
        <authorList>
            <person name="Amaro Gonzalez C."/>
        </authorList>
    </citation>
    <scope>NUCLEOTIDE SEQUENCE</scope>
</reference>
<protein>
    <submittedName>
        <fullName evidence="1">Uncharacterized protein</fullName>
    </submittedName>
</protein>
<proteinExistence type="predicted"/>
<evidence type="ECO:0000313" key="1">
    <source>
        <dbReference type="EMBL" id="JAH29710.1"/>
    </source>
</evidence>
<name>A0A0E9RMN0_ANGAN</name>
<sequence>MAYLIHLCILLEPIS</sequence>
<accession>A0A0E9RMN0</accession>
<dbReference type="EMBL" id="GBXM01078867">
    <property type="protein sequence ID" value="JAH29710.1"/>
    <property type="molecule type" value="Transcribed_RNA"/>
</dbReference>
<organism evidence="1">
    <name type="scientific">Anguilla anguilla</name>
    <name type="common">European freshwater eel</name>
    <name type="synonym">Muraena anguilla</name>
    <dbReference type="NCBI Taxonomy" id="7936"/>
    <lineage>
        <taxon>Eukaryota</taxon>
        <taxon>Metazoa</taxon>
        <taxon>Chordata</taxon>
        <taxon>Craniata</taxon>
        <taxon>Vertebrata</taxon>
        <taxon>Euteleostomi</taxon>
        <taxon>Actinopterygii</taxon>
        <taxon>Neopterygii</taxon>
        <taxon>Teleostei</taxon>
        <taxon>Anguilliformes</taxon>
        <taxon>Anguillidae</taxon>
        <taxon>Anguilla</taxon>
    </lineage>
</organism>
<reference evidence="1" key="2">
    <citation type="journal article" date="2015" name="Fish Shellfish Immunol.">
        <title>Early steps in the European eel (Anguilla anguilla)-Vibrio vulnificus interaction in the gills: Role of the RtxA13 toxin.</title>
        <authorList>
            <person name="Callol A."/>
            <person name="Pajuelo D."/>
            <person name="Ebbesson L."/>
            <person name="Teles M."/>
            <person name="MacKenzie S."/>
            <person name="Amaro C."/>
        </authorList>
    </citation>
    <scope>NUCLEOTIDE SEQUENCE</scope>
</reference>